<accession>A0ABP9P354</accession>
<comment type="caution">
    <text evidence="1">The sequence shown here is derived from an EMBL/GenBank/DDBJ whole genome shotgun (WGS) entry which is preliminary data.</text>
</comment>
<dbReference type="EMBL" id="BAABJO010000045">
    <property type="protein sequence ID" value="GAA5139732.1"/>
    <property type="molecule type" value="Genomic_DNA"/>
</dbReference>
<organism evidence="1 2">
    <name type="scientific">Pseudonocardia adelaidensis</name>
    <dbReference type="NCBI Taxonomy" id="648754"/>
    <lineage>
        <taxon>Bacteria</taxon>
        <taxon>Bacillati</taxon>
        <taxon>Actinomycetota</taxon>
        <taxon>Actinomycetes</taxon>
        <taxon>Pseudonocardiales</taxon>
        <taxon>Pseudonocardiaceae</taxon>
        <taxon>Pseudonocardia</taxon>
    </lineage>
</organism>
<evidence type="ECO:0000313" key="2">
    <source>
        <dbReference type="Proteomes" id="UP001500804"/>
    </source>
</evidence>
<sequence length="74" mass="7399">MPAPSAAAPALTESEVTFQGSGVELSGTVLAPAGAGRRPGIVIVTGAGPGPRDDHRAEAEAFARAGIVTLIYDR</sequence>
<dbReference type="Proteomes" id="UP001500804">
    <property type="component" value="Unassembled WGS sequence"/>
</dbReference>
<evidence type="ECO:0000313" key="1">
    <source>
        <dbReference type="EMBL" id="GAA5139732.1"/>
    </source>
</evidence>
<dbReference type="InterPro" id="IPR029058">
    <property type="entry name" value="AB_hydrolase_fold"/>
</dbReference>
<dbReference type="Gene3D" id="3.40.50.1820">
    <property type="entry name" value="alpha/beta hydrolase"/>
    <property type="match status" value="1"/>
</dbReference>
<name>A0ABP9P354_9PSEU</name>
<reference evidence="2" key="1">
    <citation type="journal article" date="2019" name="Int. J. Syst. Evol. Microbiol.">
        <title>The Global Catalogue of Microorganisms (GCM) 10K type strain sequencing project: providing services to taxonomists for standard genome sequencing and annotation.</title>
        <authorList>
            <consortium name="The Broad Institute Genomics Platform"/>
            <consortium name="The Broad Institute Genome Sequencing Center for Infectious Disease"/>
            <person name="Wu L."/>
            <person name="Ma J."/>
        </authorList>
    </citation>
    <scope>NUCLEOTIDE SEQUENCE [LARGE SCALE GENOMIC DNA]</scope>
    <source>
        <strain evidence="2">JCM 18302</strain>
    </source>
</reference>
<dbReference type="RefSeq" id="WP_345612224.1">
    <property type="nucleotide sequence ID" value="NZ_BAABJO010000045.1"/>
</dbReference>
<protein>
    <recommendedName>
        <fullName evidence="3">Alpha/beta hydrolase</fullName>
    </recommendedName>
</protein>
<evidence type="ECO:0008006" key="3">
    <source>
        <dbReference type="Google" id="ProtNLM"/>
    </source>
</evidence>
<proteinExistence type="predicted"/>
<dbReference type="SUPFAM" id="SSF53474">
    <property type="entry name" value="alpha/beta-Hydrolases"/>
    <property type="match status" value="1"/>
</dbReference>
<keyword evidence="2" id="KW-1185">Reference proteome</keyword>
<gene>
    <name evidence="1" type="ORF">GCM10023320_76220</name>
</gene>